<dbReference type="Gene3D" id="3.30.2090.10">
    <property type="entry name" value="Multidrug efflux transporter AcrB TolC docking domain, DN and DC subdomains"/>
    <property type="match status" value="2"/>
</dbReference>
<keyword evidence="1" id="KW-0812">Transmembrane</keyword>
<accession>A0A972F725</accession>
<keyword evidence="3" id="KW-1185">Reference proteome</keyword>
<feature type="transmembrane region" description="Helical" evidence="1">
    <location>
        <begin position="881"/>
        <end position="900"/>
    </location>
</feature>
<feature type="transmembrane region" description="Helical" evidence="1">
    <location>
        <begin position="399"/>
        <end position="420"/>
    </location>
</feature>
<feature type="transmembrane region" description="Helical" evidence="1">
    <location>
        <begin position="1010"/>
        <end position="1036"/>
    </location>
</feature>
<dbReference type="Gene3D" id="3.30.70.1440">
    <property type="entry name" value="Multidrug efflux transporter AcrB pore domain"/>
    <property type="match status" value="1"/>
</dbReference>
<dbReference type="RefSeq" id="WP_168987564.1">
    <property type="nucleotide sequence ID" value="NZ_CAWPHM010000257.1"/>
</dbReference>
<proteinExistence type="predicted"/>
<feature type="transmembrane region" description="Helical" evidence="1">
    <location>
        <begin position="373"/>
        <end position="393"/>
    </location>
</feature>
<comment type="caution">
    <text evidence="2">The sequence shown here is derived from an EMBL/GenBank/DDBJ whole genome shotgun (WGS) entry which is preliminary data.</text>
</comment>
<dbReference type="InterPro" id="IPR001036">
    <property type="entry name" value="Acrflvin-R"/>
</dbReference>
<name>A0A972F725_9RHOO</name>
<evidence type="ECO:0000256" key="1">
    <source>
        <dbReference type="SAM" id="Phobius"/>
    </source>
</evidence>
<dbReference type="Pfam" id="PF00873">
    <property type="entry name" value="ACR_tran"/>
    <property type="match status" value="1"/>
</dbReference>
<dbReference type="PANTHER" id="PTHR32063:SF0">
    <property type="entry name" value="SWARMING MOTILITY PROTEIN SWRC"/>
    <property type="match status" value="1"/>
</dbReference>
<feature type="transmembrane region" description="Helical" evidence="1">
    <location>
        <begin position="441"/>
        <end position="465"/>
    </location>
</feature>
<dbReference type="Gene3D" id="3.30.70.1430">
    <property type="entry name" value="Multidrug efflux transporter AcrB pore domain"/>
    <property type="match status" value="2"/>
</dbReference>
<sequence length="1063" mass="113935">MSGERHARTRTGGLAALAISRPVGTMALASVVFVLGFFFLRQLPIDLLPEIEYPQIRVTVTYPGVAPEVVEEQVTRVLERSLAATEGVTSIQSRVWEGRTDVDLTFEFGTNLDFALQDAARYLEQARSRMPGDINPPRIRKFDPGQTPVWEGGFGSNVRSEAEVREWVENSLMPQLISIAGVSSVEASGGMVREMEVVVDQERLRSYGLTLADVVSSLAAENVEIAGGRMTSEVFDVSVKTEGKFTSAAEIDNVLLRLPGTARSIRLAEVAQVRDGHREQRVFARLDGVPSTQVQVFKLIGTNTVQVADEVQETLVRLERSGFIPPDIQYQMFRDQTYFIRGALTSVGSAALLGGMLAMLVVLLFLASLRKGFIIGLSIPIALMATFSLMGVGGLTLNIISLGGLALGVGLLLDNAIVVLENISRHREKLGKPALEAAREGTAEVVTAITAGTLTNLAAVVPFLLVTGVAALVFREMILTITFAIVATLAAALTVVPMLAAQLGRVRFQSGLNRSLPLRAFGGLIDWLTGVYRALLPWILRLRWLVLAAAAASLVGAAWLFSQLGNEFLPPMDDGNVYVRVALPQGTPPEDTQAMARQVEDVLRGMPHVQSVFTLAGGSLWGGVVNERSGLAQFLVQLVSVDDRPDVPAGQWILDAQREIRALELPGARIFARPPVIRGLRFTATGNDLAIGVVGPDLDVLRLLAREVAARLDGVPGLEGVDAGTDDQSPLVRVRVDRERAAEFGLSVADVGRAIRDAVDGAVPTRFTSGSQEYDVRVRLPGAAVGDTEVLGNLLVARGNGSAVLLRDVVHFELGTGPATILRENQSRIMRVVADINTSVADAGTVMREVESRLADLALPEQYGLLFGGQWETIEQSNRELTLVIMLAVFLVFVVLAVQYDRLANPLVIITAAPLSLVGVSIILTLTATPVSAPVLLGGILLIGIVVNNAILLVEYIEIGRRNGLAMRDAIVEAGSVRLRPILMTTSTTAMGMLPLAIGLGEGGEIMRPLALSVIGGLTSSMILTLIVVPCLYLILVGSAERLGAWLTGRAPDRDDKLGQTES</sequence>
<feature type="transmembrane region" description="Helical" evidence="1">
    <location>
        <begin position="935"/>
        <end position="957"/>
    </location>
</feature>
<feature type="transmembrane region" description="Helical" evidence="1">
    <location>
        <begin position="12"/>
        <end position="40"/>
    </location>
</feature>
<protein>
    <submittedName>
        <fullName evidence="2">AcrB/AcrD/AcrF family protein</fullName>
    </submittedName>
</protein>
<keyword evidence="1" id="KW-0472">Membrane</keyword>
<dbReference type="SUPFAM" id="SSF82714">
    <property type="entry name" value="Multidrug efflux transporter AcrB TolC docking domain, DN and DC subdomains"/>
    <property type="match status" value="2"/>
</dbReference>
<dbReference type="GO" id="GO:0005886">
    <property type="term" value="C:plasma membrane"/>
    <property type="evidence" value="ECO:0007669"/>
    <property type="project" value="TreeGrafter"/>
</dbReference>
<dbReference type="Gene3D" id="3.30.70.1320">
    <property type="entry name" value="Multidrug efflux transporter AcrB pore domain like"/>
    <property type="match status" value="1"/>
</dbReference>
<evidence type="ECO:0000313" key="3">
    <source>
        <dbReference type="Proteomes" id="UP000599523"/>
    </source>
</evidence>
<organism evidence="2 3">
    <name type="scientific">Azoarcus taiwanensis</name>
    <dbReference type="NCBI Taxonomy" id="666964"/>
    <lineage>
        <taxon>Bacteria</taxon>
        <taxon>Pseudomonadati</taxon>
        <taxon>Pseudomonadota</taxon>
        <taxon>Betaproteobacteria</taxon>
        <taxon>Rhodocyclales</taxon>
        <taxon>Zoogloeaceae</taxon>
        <taxon>Azoarcus</taxon>
    </lineage>
</organism>
<dbReference type="InterPro" id="IPR027463">
    <property type="entry name" value="AcrB_DN_DC_subdom"/>
</dbReference>
<dbReference type="AlphaFoldDB" id="A0A972F725"/>
<dbReference type="GO" id="GO:0042910">
    <property type="term" value="F:xenobiotic transmembrane transporter activity"/>
    <property type="evidence" value="ECO:0007669"/>
    <property type="project" value="TreeGrafter"/>
</dbReference>
<feature type="transmembrane region" description="Helical" evidence="1">
    <location>
        <begin position="477"/>
        <end position="500"/>
    </location>
</feature>
<evidence type="ECO:0000313" key="2">
    <source>
        <dbReference type="EMBL" id="NMG02794.1"/>
    </source>
</evidence>
<dbReference type="Proteomes" id="UP000599523">
    <property type="component" value="Unassembled WGS sequence"/>
</dbReference>
<dbReference type="EMBL" id="WTVM01000033">
    <property type="protein sequence ID" value="NMG02794.1"/>
    <property type="molecule type" value="Genomic_DNA"/>
</dbReference>
<keyword evidence="1" id="KW-1133">Transmembrane helix</keyword>
<feature type="transmembrane region" description="Helical" evidence="1">
    <location>
        <begin position="338"/>
        <end position="366"/>
    </location>
</feature>
<reference evidence="2" key="1">
    <citation type="submission" date="2019-12" db="EMBL/GenBank/DDBJ databases">
        <title>Comparative genomics gives insights into the taxonomy of the Azoarcus-Aromatoleum group and reveals separate origins of nif in the plant-associated Azoarcus and non-plant-associated Aromatoleum sub-groups.</title>
        <authorList>
            <person name="Lafos M."/>
            <person name="Maluk M."/>
            <person name="Batista M."/>
            <person name="Junghare M."/>
            <person name="Carmona M."/>
            <person name="Faoro H."/>
            <person name="Cruz L.M."/>
            <person name="Battistoni F."/>
            <person name="De Souza E."/>
            <person name="Pedrosa F."/>
            <person name="Chen W.-M."/>
            <person name="Poole P.S."/>
            <person name="Dixon R.A."/>
            <person name="James E.K."/>
        </authorList>
    </citation>
    <scope>NUCLEOTIDE SEQUENCE</scope>
    <source>
        <strain evidence="2">NSC3</strain>
    </source>
</reference>
<gene>
    <name evidence="2" type="ORF">GPA21_07400</name>
</gene>
<dbReference type="PRINTS" id="PR00702">
    <property type="entry name" value="ACRIFLAVINRP"/>
</dbReference>
<dbReference type="SUPFAM" id="SSF82693">
    <property type="entry name" value="Multidrug efflux transporter AcrB pore domain, PN1, PN2, PC1 and PC2 subdomains"/>
    <property type="match status" value="3"/>
</dbReference>
<dbReference type="SUPFAM" id="SSF82866">
    <property type="entry name" value="Multidrug efflux transporter AcrB transmembrane domain"/>
    <property type="match status" value="2"/>
</dbReference>
<feature type="transmembrane region" description="Helical" evidence="1">
    <location>
        <begin position="542"/>
        <end position="561"/>
    </location>
</feature>
<feature type="transmembrane region" description="Helical" evidence="1">
    <location>
        <begin position="977"/>
        <end position="998"/>
    </location>
</feature>
<dbReference type="PANTHER" id="PTHR32063">
    <property type="match status" value="1"/>
</dbReference>
<dbReference type="Gene3D" id="1.20.1640.10">
    <property type="entry name" value="Multidrug efflux transporter AcrB transmembrane domain"/>
    <property type="match status" value="2"/>
</dbReference>
<feature type="transmembrane region" description="Helical" evidence="1">
    <location>
        <begin position="907"/>
        <end position="929"/>
    </location>
</feature>